<evidence type="ECO:0000313" key="7">
    <source>
        <dbReference type="EMBL" id="WOT01084.1"/>
    </source>
</evidence>
<dbReference type="RefSeq" id="WP_101677990.1">
    <property type="nucleotide sequence ID" value="NZ_CAMIHY010000126.1"/>
</dbReference>
<gene>
    <name evidence="7" type="ORF">CYJ47_07210</name>
</gene>
<feature type="domain" description="Chorismate-utilising enzyme C-terminal" evidence="6">
    <location>
        <begin position="101"/>
        <end position="356"/>
    </location>
</feature>
<dbReference type="GO" id="GO:0008909">
    <property type="term" value="F:isochorismate synthase activity"/>
    <property type="evidence" value="ECO:0007669"/>
    <property type="project" value="UniProtKB-EC"/>
</dbReference>
<dbReference type="Gene3D" id="3.60.120.10">
    <property type="entry name" value="Anthranilate synthase"/>
    <property type="match status" value="1"/>
</dbReference>
<dbReference type="InterPro" id="IPR005801">
    <property type="entry name" value="ADC_synthase"/>
</dbReference>
<evidence type="ECO:0000256" key="5">
    <source>
        <dbReference type="ARBA" id="ARBA00041564"/>
    </source>
</evidence>
<dbReference type="Pfam" id="PF00425">
    <property type="entry name" value="Chorismate_bind"/>
    <property type="match status" value="1"/>
</dbReference>
<dbReference type="InterPro" id="IPR015890">
    <property type="entry name" value="Chorismate_C"/>
</dbReference>
<reference evidence="7" key="2">
    <citation type="submission" date="2023-10" db="EMBL/GenBank/DDBJ databases">
        <authorList>
            <person name="Choi B."/>
        </authorList>
    </citation>
    <scope>NUCLEOTIDE SEQUENCE</scope>
    <source>
        <strain evidence="7">UMB0763</strain>
    </source>
</reference>
<protein>
    <recommendedName>
        <fullName evidence="3">isochorismate synthase</fullName>
        <ecNumber evidence="3">5.4.4.2</ecNumber>
    </recommendedName>
    <alternativeName>
        <fullName evidence="5">Isochorismate mutase</fullName>
    </alternativeName>
</protein>
<dbReference type="InterPro" id="IPR004561">
    <property type="entry name" value="IsoChor_synthase"/>
</dbReference>
<reference evidence="7" key="1">
    <citation type="submission" date="2017-12" db="EMBL/GenBank/DDBJ databases">
        <authorList>
            <person name="Thomas-White K."/>
            <person name="Wolfe A.J."/>
        </authorList>
    </citation>
    <scope>NUCLEOTIDE SEQUENCE</scope>
    <source>
        <strain evidence="7">UMB0763</strain>
    </source>
</reference>
<dbReference type="EMBL" id="CP136958">
    <property type="protein sequence ID" value="WOT01084.1"/>
    <property type="molecule type" value="Genomic_DNA"/>
</dbReference>
<evidence type="ECO:0000256" key="4">
    <source>
        <dbReference type="ARBA" id="ARBA00023235"/>
    </source>
</evidence>
<dbReference type="AlphaFoldDB" id="A0AAF1BRB0"/>
<dbReference type="Proteomes" id="UP000234560">
    <property type="component" value="Chromosome"/>
</dbReference>
<evidence type="ECO:0000256" key="2">
    <source>
        <dbReference type="ARBA" id="ARBA00005297"/>
    </source>
</evidence>
<organism evidence="7 8">
    <name type="scientific">Corynebacterium pyruviciproducens</name>
    <dbReference type="NCBI Taxonomy" id="598660"/>
    <lineage>
        <taxon>Bacteria</taxon>
        <taxon>Bacillati</taxon>
        <taxon>Actinomycetota</taxon>
        <taxon>Actinomycetes</taxon>
        <taxon>Mycobacteriales</taxon>
        <taxon>Corynebacteriaceae</taxon>
        <taxon>Corynebacterium</taxon>
    </lineage>
</organism>
<proteinExistence type="inferred from homology"/>
<dbReference type="EC" id="5.4.4.2" evidence="3"/>
<comment type="similarity">
    <text evidence="2">Belongs to the isochorismate synthase family.</text>
</comment>
<evidence type="ECO:0000256" key="1">
    <source>
        <dbReference type="ARBA" id="ARBA00000799"/>
    </source>
</evidence>
<dbReference type="KEGG" id="cpyr:CYJ47_07210"/>
<dbReference type="SUPFAM" id="SSF56322">
    <property type="entry name" value="ADC synthase"/>
    <property type="match status" value="1"/>
</dbReference>
<evidence type="ECO:0000313" key="8">
    <source>
        <dbReference type="Proteomes" id="UP000234560"/>
    </source>
</evidence>
<sequence>MRPSRPVRPSTAPDFLLSRSHGSVRTQGWRAFYTSIDEAIKALKSTELIVGAIPFDPSAPAALTEPESVIWEESSLHPHPYYLTGEGSTLHARIAGFDPSPEEHLKRVTRAVDKLTKGELSKVVLARAVDISFDEPVDPRLVAARLIATSSAHDGFIVDLGDSWLVGCSPEVLVRKQGREVTCFPLAGTAPRSTDPEKDAESARSLVESAKDLAEHRYVVDNIRESLEPLTTKLDIPSTPQLISTNEVWHLATPIRGELASDSLTALDLARTVHPTPAICGTPEEAARNMILEVESDRRFYAGAVGWADNKGNGEFMVAIRCAEVSGDGTHARAWAGGGIVAQSDPRQELEETTAKLKTILGALGL</sequence>
<dbReference type="NCBIfam" id="TIGR00543">
    <property type="entry name" value="isochor_syn"/>
    <property type="match status" value="1"/>
</dbReference>
<comment type="catalytic activity">
    <reaction evidence="1">
        <text>chorismate = isochorismate</text>
        <dbReference type="Rhea" id="RHEA:18985"/>
        <dbReference type="ChEBI" id="CHEBI:29748"/>
        <dbReference type="ChEBI" id="CHEBI:29780"/>
        <dbReference type="EC" id="5.4.4.2"/>
    </reaction>
</comment>
<name>A0AAF1BRB0_9CORY</name>
<accession>A0AAF1BRB0</accession>
<evidence type="ECO:0000259" key="6">
    <source>
        <dbReference type="Pfam" id="PF00425"/>
    </source>
</evidence>
<evidence type="ECO:0000256" key="3">
    <source>
        <dbReference type="ARBA" id="ARBA00012824"/>
    </source>
</evidence>
<keyword evidence="4 7" id="KW-0413">Isomerase</keyword>
<dbReference type="PANTHER" id="PTHR42839">
    <property type="entry name" value="ISOCHORISMATE SYNTHASE ENTC"/>
    <property type="match status" value="1"/>
</dbReference>
<dbReference type="PANTHER" id="PTHR42839:SF2">
    <property type="entry name" value="ISOCHORISMATE SYNTHASE ENTC"/>
    <property type="match status" value="1"/>
</dbReference>